<dbReference type="GO" id="GO:0005634">
    <property type="term" value="C:nucleus"/>
    <property type="evidence" value="ECO:0007669"/>
    <property type="project" value="TreeGrafter"/>
</dbReference>
<accession>A0A9P4NNR7</accession>
<evidence type="ECO:0000313" key="3">
    <source>
        <dbReference type="EMBL" id="KAF2428882.1"/>
    </source>
</evidence>
<feature type="region of interest" description="Disordered" evidence="1">
    <location>
        <begin position="203"/>
        <end position="244"/>
    </location>
</feature>
<protein>
    <submittedName>
        <fullName evidence="3">BRCT domain-containing protein</fullName>
    </submittedName>
</protein>
<feature type="compositionally biased region" description="Acidic residues" evidence="1">
    <location>
        <begin position="615"/>
        <end position="626"/>
    </location>
</feature>
<feature type="region of interest" description="Disordered" evidence="1">
    <location>
        <begin position="586"/>
        <end position="646"/>
    </location>
</feature>
<evidence type="ECO:0000313" key="4">
    <source>
        <dbReference type="Proteomes" id="UP000800235"/>
    </source>
</evidence>
<dbReference type="InterPro" id="IPR036420">
    <property type="entry name" value="BRCT_dom_sf"/>
</dbReference>
<sequence>MSDETNEDMPARLFEDPPVVFTVIASSDLPDLERRNVIAELEKSGATYVQPDIATGRPANFNGLTHIFSATADFPGYDDAVAAFIHVARPVWVHQCLEKGKQVNPRQFSPDPNLIMSDIVVACADLPEGDIEAIAGGVLAMGGQYTAPLTKIVTHLFALSIDDDRCQLAIKKNLKCKMVLPHWFDDCLRLGKKISERPYMIPDPEILRPQNAPPRPAMSEDVKGATSHMPSELPPTPQGTSESPRQLDIFNNRAIKLGEDLHLSTNLRRTLDDLIVAGGGRLVDDVDQADVYICQYRSGPSYVRASQANKDVGNLSWLYHLITYNKWTSPMRRLLHYPIPRDGVPGFKNMAISVSNYTGDTRVYLENLIKACGANFTKTMRQDNTHLITAHTKGEKCDAAREWGVSVVNHLWLEESYAKYKMADLSVNKYTHFPPRTHLGEICGQTMLERKTLEDIFFPPVKEVKAKAPKPTSTAKKPQRRDPVPQSSEDEDEPLDDTVPLQEVDNMQIDDNMDQNVQPPTTVQKAKRGRSDASNMTPALRKFVDSGKENETPGSTGSRGAKNRAMSKLHDAAADIELFNKEMKRKGGVTHGRERGSATPEPKAAKGRKRKSKEAEDEDEDAEGEAAESSARKAKKSKAGKNPPVARRMILTGYQRWVDNPKLEQQERNQLRNLGILITDDTAHVDLLCAPKIVRTKKFICALADGPEIVASSFLDYCLKHKEVPDPADHYLRDKLTEETLGITLKESLEQAKANSHHLLQNWQIFCTEDVTGGFETFKFIVEANGGTCMLYKGRTAMNVTKRAFANDDVAAESQGDDEGDTLYLISGGTAKEKELWPRFGEMAKKAKMVPVVVKTDWLLSVCMRHVVHWNDKWKWEGSDK</sequence>
<dbReference type="OrthoDB" id="342264at2759"/>
<dbReference type="InterPro" id="IPR001357">
    <property type="entry name" value="BRCT_dom"/>
</dbReference>
<dbReference type="PANTHER" id="PTHR47667">
    <property type="entry name" value="REGULATOR OF TY1 TRANSPOSITION PROTEIN 107"/>
    <property type="match status" value="1"/>
</dbReference>
<keyword evidence="4" id="KW-1185">Reference proteome</keyword>
<dbReference type="Gene3D" id="3.40.50.10190">
    <property type="entry name" value="BRCT domain"/>
    <property type="match status" value="5"/>
</dbReference>
<dbReference type="CDD" id="cd17743">
    <property type="entry name" value="BRCT_BRC1_like_rpt5"/>
    <property type="match status" value="1"/>
</dbReference>
<gene>
    <name evidence="3" type="ORF">EJ08DRAFT_636278</name>
</gene>
<dbReference type="PANTHER" id="PTHR47667:SF1">
    <property type="entry name" value="REGULATOR OF TY1 TRANSPOSITION PROTEIN 107"/>
    <property type="match status" value="1"/>
</dbReference>
<dbReference type="FunFam" id="3.40.50.10190:FF:000048">
    <property type="entry name" value="DNA repair protein Rtt107"/>
    <property type="match status" value="1"/>
</dbReference>
<feature type="compositionally biased region" description="Low complexity" evidence="1">
    <location>
        <begin position="504"/>
        <end position="518"/>
    </location>
</feature>
<dbReference type="CDD" id="cd18436">
    <property type="entry name" value="BRCT_BRC1_like_rpt2"/>
    <property type="match status" value="1"/>
</dbReference>
<reference evidence="3" key="1">
    <citation type="journal article" date="2020" name="Stud. Mycol.">
        <title>101 Dothideomycetes genomes: a test case for predicting lifestyles and emergence of pathogens.</title>
        <authorList>
            <person name="Haridas S."/>
            <person name="Albert R."/>
            <person name="Binder M."/>
            <person name="Bloem J."/>
            <person name="Labutti K."/>
            <person name="Salamov A."/>
            <person name="Andreopoulos B."/>
            <person name="Baker S."/>
            <person name="Barry K."/>
            <person name="Bills G."/>
            <person name="Bluhm B."/>
            <person name="Cannon C."/>
            <person name="Castanera R."/>
            <person name="Culley D."/>
            <person name="Daum C."/>
            <person name="Ezra D."/>
            <person name="Gonzalez J."/>
            <person name="Henrissat B."/>
            <person name="Kuo A."/>
            <person name="Liang C."/>
            <person name="Lipzen A."/>
            <person name="Lutzoni F."/>
            <person name="Magnuson J."/>
            <person name="Mondo S."/>
            <person name="Nolan M."/>
            <person name="Ohm R."/>
            <person name="Pangilinan J."/>
            <person name="Park H.-J."/>
            <person name="Ramirez L."/>
            <person name="Alfaro M."/>
            <person name="Sun H."/>
            <person name="Tritt A."/>
            <person name="Yoshinaga Y."/>
            <person name="Zwiers L.-H."/>
            <person name="Turgeon B."/>
            <person name="Goodwin S."/>
            <person name="Spatafora J."/>
            <person name="Crous P."/>
            <person name="Grigoriev I."/>
        </authorList>
    </citation>
    <scope>NUCLEOTIDE SEQUENCE</scope>
    <source>
        <strain evidence="3">CBS 130266</strain>
    </source>
</reference>
<dbReference type="Pfam" id="PF12738">
    <property type="entry name" value="PTCB-BRCT"/>
    <property type="match status" value="1"/>
</dbReference>
<dbReference type="AlphaFoldDB" id="A0A9P4NNR7"/>
<proteinExistence type="predicted"/>
<feature type="compositionally biased region" description="Basic and acidic residues" evidence="1">
    <location>
        <begin position="542"/>
        <end position="551"/>
    </location>
</feature>
<dbReference type="EMBL" id="MU007052">
    <property type="protein sequence ID" value="KAF2428882.1"/>
    <property type="molecule type" value="Genomic_DNA"/>
</dbReference>
<feature type="domain" description="BRCT" evidence="2">
    <location>
        <begin position="9"/>
        <end position="110"/>
    </location>
</feature>
<dbReference type="SUPFAM" id="SSF52113">
    <property type="entry name" value="BRCT domain"/>
    <property type="match status" value="4"/>
</dbReference>
<dbReference type="CDD" id="cd18438">
    <property type="entry name" value="BRCT_BRC1_like_rpt4"/>
    <property type="match status" value="1"/>
</dbReference>
<dbReference type="CDD" id="cd18437">
    <property type="entry name" value="BRCT_BRC1_like_rpt3"/>
    <property type="match status" value="1"/>
</dbReference>
<evidence type="ECO:0000256" key="1">
    <source>
        <dbReference type="SAM" id="MobiDB-lite"/>
    </source>
</evidence>
<dbReference type="InterPro" id="IPR053036">
    <property type="entry name" value="CellCycle_DNARepair_Reg"/>
</dbReference>
<dbReference type="GO" id="GO:0035361">
    <property type="term" value="C:Cul8-RING ubiquitin ligase complex"/>
    <property type="evidence" value="ECO:0007669"/>
    <property type="project" value="TreeGrafter"/>
</dbReference>
<dbReference type="GO" id="GO:1990683">
    <property type="term" value="P:DNA double-strand break attachment to nuclear envelope"/>
    <property type="evidence" value="ECO:0007669"/>
    <property type="project" value="TreeGrafter"/>
</dbReference>
<evidence type="ECO:0000259" key="2">
    <source>
        <dbReference type="PROSITE" id="PS50172"/>
    </source>
</evidence>
<name>A0A9P4NNR7_9PEZI</name>
<dbReference type="Proteomes" id="UP000800235">
    <property type="component" value="Unassembled WGS sequence"/>
</dbReference>
<organism evidence="3 4">
    <name type="scientific">Tothia fuscella</name>
    <dbReference type="NCBI Taxonomy" id="1048955"/>
    <lineage>
        <taxon>Eukaryota</taxon>
        <taxon>Fungi</taxon>
        <taxon>Dikarya</taxon>
        <taxon>Ascomycota</taxon>
        <taxon>Pezizomycotina</taxon>
        <taxon>Dothideomycetes</taxon>
        <taxon>Pleosporomycetidae</taxon>
        <taxon>Venturiales</taxon>
        <taxon>Cylindrosympodiaceae</taxon>
        <taxon>Tothia</taxon>
    </lineage>
</organism>
<dbReference type="PROSITE" id="PS50172">
    <property type="entry name" value="BRCT"/>
    <property type="match status" value="3"/>
</dbReference>
<feature type="domain" description="BRCT" evidence="2">
    <location>
        <begin position="138"/>
        <end position="201"/>
    </location>
</feature>
<comment type="caution">
    <text evidence="3">The sequence shown here is derived from an EMBL/GenBank/DDBJ whole genome shotgun (WGS) entry which is preliminary data.</text>
</comment>
<dbReference type="GO" id="GO:0006302">
    <property type="term" value="P:double-strand break repair"/>
    <property type="evidence" value="ECO:0007669"/>
    <property type="project" value="TreeGrafter"/>
</dbReference>
<dbReference type="SMART" id="SM00292">
    <property type="entry name" value="BRCT"/>
    <property type="match status" value="5"/>
</dbReference>
<feature type="domain" description="BRCT" evidence="2">
    <location>
        <begin position="347"/>
        <end position="430"/>
    </location>
</feature>
<dbReference type="Pfam" id="PF16770">
    <property type="entry name" value="RTT107_BRCT_5"/>
    <property type="match status" value="1"/>
</dbReference>
<feature type="region of interest" description="Disordered" evidence="1">
    <location>
        <begin position="464"/>
        <end position="566"/>
    </location>
</feature>